<sequence length="70" mass="7856">MPKTARLRADQITALGELTLQLQAARQRKDERITDNTLLRLAVDLLLEKHRNELEGSSEAELRSSLGLTS</sequence>
<keyword evidence="2" id="KW-1185">Reference proteome</keyword>
<protein>
    <submittedName>
        <fullName evidence="1">Uncharacterized protein</fullName>
    </submittedName>
</protein>
<evidence type="ECO:0000313" key="1">
    <source>
        <dbReference type="EMBL" id="RII41334.1"/>
    </source>
</evidence>
<comment type="caution">
    <text evidence="1">The sequence shown here is derived from an EMBL/GenBank/DDBJ whole genome shotgun (WGS) entry which is preliminary data.</text>
</comment>
<accession>A0A399J7P8</accession>
<proteinExistence type="predicted"/>
<gene>
    <name evidence="1" type="ORF">DWB68_13295</name>
</gene>
<reference evidence="1 2" key="1">
    <citation type="submission" date="2018-07" db="EMBL/GenBank/DDBJ databases">
        <title>Arthrobacter sp. nov., isolated from raw cow's milk with high bacterial count.</title>
        <authorList>
            <person name="Hahne J."/>
            <person name="Isele D."/>
            <person name="Lipski A."/>
        </authorList>
    </citation>
    <scope>NUCLEOTIDE SEQUENCE [LARGE SCALE GENOMIC DNA]</scope>
    <source>
        <strain evidence="1 2">JZ R-35</strain>
    </source>
</reference>
<dbReference type="AlphaFoldDB" id="A0A399J7P8"/>
<dbReference type="Proteomes" id="UP000265419">
    <property type="component" value="Unassembled WGS sequence"/>
</dbReference>
<organism evidence="1 2">
    <name type="scientific">Galactobacter valiniphilus</name>
    <dbReference type="NCBI Taxonomy" id="2676122"/>
    <lineage>
        <taxon>Bacteria</taxon>
        <taxon>Bacillati</taxon>
        <taxon>Actinomycetota</taxon>
        <taxon>Actinomycetes</taxon>
        <taxon>Micrococcales</taxon>
        <taxon>Micrococcaceae</taxon>
        <taxon>Galactobacter</taxon>
    </lineage>
</organism>
<dbReference type="EMBL" id="QQXK01000030">
    <property type="protein sequence ID" value="RII41334.1"/>
    <property type="molecule type" value="Genomic_DNA"/>
</dbReference>
<name>A0A399J7P8_9MICC</name>
<evidence type="ECO:0000313" key="2">
    <source>
        <dbReference type="Proteomes" id="UP000265419"/>
    </source>
</evidence>